<comment type="caution">
    <text evidence="3">The sequence shown here is derived from an EMBL/GenBank/DDBJ whole genome shotgun (WGS) entry which is preliminary data.</text>
</comment>
<evidence type="ECO:0000313" key="4">
    <source>
        <dbReference type="Proteomes" id="UP000289954"/>
    </source>
</evidence>
<gene>
    <name evidence="3" type="ORF">CBZ_10550</name>
</gene>
<reference evidence="3 4" key="1">
    <citation type="submission" date="2019-01" db="EMBL/GenBank/DDBJ databases">
        <title>Draft genome sequence of Cellulomonas takizawaensis strain TKZ-21.</title>
        <authorList>
            <person name="Yamamura H."/>
            <person name="Hayashi T."/>
            <person name="Hamada M."/>
            <person name="Serisawa Y."/>
            <person name="Matsuyama K."/>
            <person name="Nakagawa Y."/>
            <person name="Otoguro M."/>
            <person name="Yanagida F."/>
            <person name="Hayakawa M."/>
        </authorList>
    </citation>
    <scope>NUCLEOTIDE SEQUENCE [LARGE SCALE GENOMIC DNA]</scope>
    <source>
        <strain evidence="3 4">NBRC12680</strain>
    </source>
</reference>
<organism evidence="3 4">
    <name type="scientific">Cellulomonas biazotea</name>
    <dbReference type="NCBI Taxonomy" id="1709"/>
    <lineage>
        <taxon>Bacteria</taxon>
        <taxon>Bacillati</taxon>
        <taxon>Actinomycetota</taxon>
        <taxon>Actinomycetes</taxon>
        <taxon>Micrococcales</taxon>
        <taxon>Cellulomonadaceae</taxon>
        <taxon>Cellulomonas</taxon>
    </lineage>
</organism>
<evidence type="ECO:0000313" key="3">
    <source>
        <dbReference type="EMBL" id="GCE75999.1"/>
    </source>
</evidence>
<keyword evidence="2" id="KW-1133">Transmembrane helix</keyword>
<evidence type="ECO:0000256" key="1">
    <source>
        <dbReference type="SAM" id="MobiDB-lite"/>
    </source>
</evidence>
<proteinExistence type="predicted"/>
<accession>A0A402DPD8</accession>
<dbReference type="Proteomes" id="UP000289954">
    <property type="component" value="Unassembled WGS sequence"/>
</dbReference>
<feature type="transmembrane region" description="Helical" evidence="2">
    <location>
        <begin position="81"/>
        <end position="103"/>
    </location>
</feature>
<keyword evidence="2" id="KW-0812">Transmembrane</keyword>
<feature type="region of interest" description="Disordered" evidence="1">
    <location>
        <begin position="154"/>
        <end position="174"/>
    </location>
</feature>
<dbReference type="AlphaFoldDB" id="A0A402DPD8"/>
<feature type="transmembrane region" description="Helical" evidence="2">
    <location>
        <begin position="128"/>
        <end position="148"/>
    </location>
</feature>
<feature type="compositionally biased region" description="Polar residues" evidence="1">
    <location>
        <begin position="161"/>
        <end position="174"/>
    </location>
</feature>
<evidence type="ECO:0000256" key="2">
    <source>
        <dbReference type="SAM" id="Phobius"/>
    </source>
</evidence>
<keyword evidence="2" id="KW-0472">Membrane</keyword>
<keyword evidence="4" id="KW-1185">Reference proteome</keyword>
<name>A0A402DPD8_9CELL</name>
<protein>
    <submittedName>
        <fullName evidence="3">Uncharacterized protein</fullName>
    </submittedName>
</protein>
<sequence length="174" mass="18283">MEDGLWAIVAGVVLWILARIPALSADARRTARARSDAELLEHLPEDAAGRAQLAADLDSQIRELLHARAARAAQSSFRRAIVPNIIPLFAVAIGIMAGIGSALSGPGDETFRFEAGGLSFGIRLGGPWFWALLVAGALFGAVGVGVAVSERQRRVRERTGAPSNEGETLDGSTS</sequence>
<dbReference type="EMBL" id="BIMR01000065">
    <property type="protein sequence ID" value="GCE75999.1"/>
    <property type="molecule type" value="Genomic_DNA"/>
</dbReference>
<feature type="transmembrane region" description="Helical" evidence="2">
    <location>
        <begin position="6"/>
        <end position="25"/>
    </location>
</feature>